<feature type="domain" description="Beta-glucuronidase C-terminal" evidence="3">
    <location>
        <begin position="465"/>
        <end position="575"/>
    </location>
</feature>
<dbReference type="Gene3D" id="3.20.20.80">
    <property type="entry name" value="Glycosidases"/>
    <property type="match status" value="1"/>
</dbReference>
<keyword evidence="1" id="KW-0472">Membrane</keyword>
<gene>
    <name evidence="4" type="ORF">OH76DRAFT_1556207</name>
</gene>
<organism evidence="4 5">
    <name type="scientific">Lentinus brumalis</name>
    <dbReference type="NCBI Taxonomy" id="2498619"/>
    <lineage>
        <taxon>Eukaryota</taxon>
        <taxon>Fungi</taxon>
        <taxon>Dikarya</taxon>
        <taxon>Basidiomycota</taxon>
        <taxon>Agaricomycotina</taxon>
        <taxon>Agaricomycetes</taxon>
        <taxon>Polyporales</taxon>
        <taxon>Polyporaceae</taxon>
        <taxon>Lentinus</taxon>
    </lineage>
</organism>
<dbReference type="STRING" id="139420.A0A371DB38"/>
<evidence type="ECO:0000259" key="3">
    <source>
        <dbReference type="Pfam" id="PF16862"/>
    </source>
</evidence>
<proteinExistence type="predicted"/>
<keyword evidence="5" id="KW-1185">Reference proteome</keyword>
<dbReference type="InterPro" id="IPR031728">
    <property type="entry name" value="GlcAase_C"/>
</dbReference>
<keyword evidence="4" id="KW-0378">Hydrolase</keyword>
<dbReference type="OrthoDB" id="2796951at2759"/>
<dbReference type="Pfam" id="PF16862">
    <property type="entry name" value="Glyco_hydro_79C"/>
    <property type="match status" value="1"/>
</dbReference>
<keyword evidence="1" id="KW-1133">Transmembrane helix</keyword>
<feature type="transmembrane region" description="Helical" evidence="1">
    <location>
        <begin position="642"/>
        <end position="663"/>
    </location>
</feature>
<protein>
    <submittedName>
        <fullName evidence="4">Glycoside hydrolase family 79 protein</fullName>
    </submittedName>
</protein>
<feature type="signal peptide" evidence="2">
    <location>
        <begin position="1"/>
        <end position="19"/>
    </location>
</feature>
<dbReference type="InterPro" id="IPR052974">
    <property type="entry name" value="GH79_Enzymes"/>
</dbReference>
<evidence type="ECO:0000313" key="5">
    <source>
        <dbReference type="Proteomes" id="UP000256964"/>
    </source>
</evidence>
<evidence type="ECO:0000256" key="2">
    <source>
        <dbReference type="SAM" id="SignalP"/>
    </source>
</evidence>
<keyword evidence="2" id="KW-0732">Signal</keyword>
<dbReference type="GO" id="GO:0016787">
    <property type="term" value="F:hydrolase activity"/>
    <property type="evidence" value="ECO:0007669"/>
    <property type="project" value="UniProtKB-KW"/>
</dbReference>
<dbReference type="EMBL" id="KZ857403">
    <property type="protein sequence ID" value="RDX49751.1"/>
    <property type="molecule type" value="Genomic_DNA"/>
</dbReference>
<evidence type="ECO:0000256" key="1">
    <source>
        <dbReference type="SAM" id="Phobius"/>
    </source>
</evidence>
<name>A0A371DB38_9APHY</name>
<dbReference type="InterPro" id="IPR017853">
    <property type="entry name" value="GH"/>
</dbReference>
<dbReference type="AlphaFoldDB" id="A0A371DB38"/>
<keyword evidence="1" id="KW-0812">Transmembrane</keyword>
<feature type="chain" id="PRO_5016926531" evidence="2">
    <location>
        <begin position="20"/>
        <end position="667"/>
    </location>
</feature>
<reference evidence="4 5" key="1">
    <citation type="journal article" date="2018" name="Biotechnol. Biofuels">
        <title>Integrative visual omics of the white-rot fungus Polyporus brumalis exposes the biotechnological potential of its oxidative enzymes for delignifying raw plant biomass.</title>
        <authorList>
            <person name="Miyauchi S."/>
            <person name="Rancon A."/>
            <person name="Drula E."/>
            <person name="Hage H."/>
            <person name="Chaduli D."/>
            <person name="Favel A."/>
            <person name="Grisel S."/>
            <person name="Henrissat B."/>
            <person name="Herpoel-Gimbert I."/>
            <person name="Ruiz-Duenas F.J."/>
            <person name="Chevret D."/>
            <person name="Hainaut M."/>
            <person name="Lin J."/>
            <person name="Wang M."/>
            <person name="Pangilinan J."/>
            <person name="Lipzen A."/>
            <person name="Lesage-Meessen L."/>
            <person name="Navarro D."/>
            <person name="Riley R."/>
            <person name="Grigoriev I.V."/>
            <person name="Zhou S."/>
            <person name="Raouche S."/>
            <person name="Rosso M.N."/>
        </authorList>
    </citation>
    <scope>NUCLEOTIDE SEQUENCE [LARGE SCALE GENOMIC DNA]</scope>
    <source>
        <strain evidence="4 5">BRFM 1820</strain>
    </source>
</reference>
<dbReference type="InterPro" id="IPR013780">
    <property type="entry name" value="Glyco_hydro_b"/>
</dbReference>
<dbReference type="Gene3D" id="2.60.40.1180">
    <property type="entry name" value="Golgi alpha-mannosidase II"/>
    <property type="match status" value="1"/>
</dbReference>
<sequence length="667" mass="70558">MAIHTLLCTLLTAIAGAQAITVYGQAGQQQQTIGTGTNTATSALPSSTLAAYDTLVLNPPPIPNPPPPNQFAVQLAAQAVNVNGLSIPQSGAFYGFSVEMSVATQVIGHNGSVIHPPFLNLMSLVAERAGRIHVRVGGNTQEEARMVPSLPDGKAIEKQKVDTNNPTQTPALLYTSEILYMLANISSLVNVKWYLGVPLNDSANLALDIALYGQQILGDNLIGLQVGNEPDLYARHGHRPATYGPFDYYGEFGNVLGAIKTMGVPRTSNILLGPSVAAADWTPEMVWDTGFIQTYSDALAAVTVEHYPDDNCAALYEGFGDPIDPQTEFPKFLDHNAGWNMIGKFINSSQVAQAAGKPFIMFETNSASCGGFPGISTSFGAALWALDYGLTMASANFSHALLHVGGQNVYYNPFTAPPTNESHFHQWTIGPIFYSVLAVSETLGSSNNSRIIDLGANGQNIYTPGYAIYENDKLARLAFVNFMTDPSGANDYTVSISVDGGESGRPAATPPQIKVKYLVAPSVGDKFNITWGNQTFGGQFEADGRLKNDLHIETIPCDAATNTCQVKVPAPGFALVFMSDEAVAESEPASTATFATTAVTKIKNTATLDEAVLATSNGNKGMEKYKGSTSFGSNAAARGAGVYPSVMALLAVAAGTGVVLRAFSRQV</sequence>
<dbReference type="PANTHER" id="PTHR36183:SF2">
    <property type="entry name" value="BETA-GLUCURONIDASE C-TERMINAL DOMAIN-CONTAINING PROTEIN"/>
    <property type="match status" value="1"/>
</dbReference>
<evidence type="ECO:0000313" key="4">
    <source>
        <dbReference type="EMBL" id="RDX49751.1"/>
    </source>
</evidence>
<accession>A0A371DB38</accession>
<dbReference type="PANTHER" id="PTHR36183">
    <property type="entry name" value="BETA-GLUCURONIDASE"/>
    <property type="match status" value="1"/>
</dbReference>
<dbReference type="SUPFAM" id="SSF51445">
    <property type="entry name" value="(Trans)glycosidases"/>
    <property type="match status" value="1"/>
</dbReference>
<dbReference type="Proteomes" id="UP000256964">
    <property type="component" value="Unassembled WGS sequence"/>
</dbReference>